<accession>A0A8K0KDJ9</accession>
<gene>
    <name evidence="2" type="ORF">J437_LFUL011039</name>
</gene>
<evidence type="ECO:0000256" key="1">
    <source>
        <dbReference type="SAM" id="MobiDB-lite"/>
    </source>
</evidence>
<sequence>MLTETTYGNPKGSCERPASSSLSRLPPKGKGCLTRLKRTSIKDQSGPQMARSSLSLRVARTSELPSDNEVLQLATMLKQRCDGGRIRMRDAYEILHLIDVISYCEELPLPIRQLTYQRLRVLDIASQHGWTIAGETDGPHRTHGRQLSPPEDRNPGVAATVAVPEADRNAAESSAPGPDVEDALVLFDFLNWEGSGEPTETVNYPPEPDEDCDWR</sequence>
<reference evidence="2" key="2">
    <citation type="submission" date="2017-10" db="EMBL/GenBank/DDBJ databases">
        <title>Ladona fulva Genome sequencing and assembly.</title>
        <authorList>
            <person name="Murali S."/>
            <person name="Richards S."/>
            <person name="Bandaranaike D."/>
            <person name="Bellair M."/>
            <person name="Blankenburg K."/>
            <person name="Chao H."/>
            <person name="Dinh H."/>
            <person name="Doddapaneni H."/>
            <person name="Dugan-Rocha S."/>
            <person name="Elkadiri S."/>
            <person name="Gnanaolivu R."/>
            <person name="Hernandez B."/>
            <person name="Skinner E."/>
            <person name="Javaid M."/>
            <person name="Lee S."/>
            <person name="Li M."/>
            <person name="Ming W."/>
            <person name="Munidasa M."/>
            <person name="Muniz J."/>
            <person name="Nguyen L."/>
            <person name="Hughes D."/>
            <person name="Osuji N."/>
            <person name="Pu L.-L."/>
            <person name="Puazo M."/>
            <person name="Qu C."/>
            <person name="Quiroz J."/>
            <person name="Raj R."/>
            <person name="Weissenberger G."/>
            <person name="Xin Y."/>
            <person name="Zou X."/>
            <person name="Han Y."/>
            <person name="Worley K."/>
            <person name="Muzny D."/>
            <person name="Gibbs R."/>
        </authorList>
    </citation>
    <scope>NUCLEOTIDE SEQUENCE</scope>
    <source>
        <strain evidence="2">Sampled in the wild</strain>
    </source>
</reference>
<organism evidence="2 3">
    <name type="scientific">Ladona fulva</name>
    <name type="common">Scarce chaser dragonfly</name>
    <name type="synonym">Libellula fulva</name>
    <dbReference type="NCBI Taxonomy" id="123851"/>
    <lineage>
        <taxon>Eukaryota</taxon>
        <taxon>Metazoa</taxon>
        <taxon>Ecdysozoa</taxon>
        <taxon>Arthropoda</taxon>
        <taxon>Hexapoda</taxon>
        <taxon>Insecta</taxon>
        <taxon>Pterygota</taxon>
        <taxon>Palaeoptera</taxon>
        <taxon>Odonata</taxon>
        <taxon>Epiprocta</taxon>
        <taxon>Anisoptera</taxon>
        <taxon>Libelluloidea</taxon>
        <taxon>Libellulidae</taxon>
        <taxon>Ladona</taxon>
    </lineage>
</organism>
<dbReference type="Proteomes" id="UP000792457">
    <property type="component" value="Unassembled WGS sequence"/>
</dbReference>
<evidence type="ECO:0000313" key="3">
    <source>
        <dbReference type="Proteomes" id="UP000792457"/>
    </source>
</evidence>
<reference evidence="2" key="1">
    <citation type="submission" date="2013-04" db="EMBL/GenBank/DDBJ databases">
        <authorList>
            <person name="Qu J."/>
            <person name="Murali S.C."/>
            <person name="Bandaranaike D."/>
            <person name="Bellair M."/>
            <person name="Blankenburg K."/>
            <person name="Chao H."/>
            <person name="Dinh H."/>
            <person name="Doddapaneni H."/>
            <person name="Downs B."/>
            <person name="Dugan-Rocha S."/>
            <person name="Elkadiri S."/>
            <person name="Gnanaolivu R.D."/>
            <person name="Hernandez B."/>
            <person name="Javaid M."/>
            <person name="Jayaseelan J.C."/>
            <person name="Lee S."/>
            <person name="Li M."/>
            <person name="Ming W."/>
            <person name="Munidasa M."/>
            <person name="Muniz J."/>
            <person name="Nguyen L."/>
            <person name="Ongeri F."/>
            <person name="Osuji N."/>
            <person name="Pu L.-L."/>
            <person name="Puazo M."/>
            <person name="Qu C."/>
            <person name="Quiroz J."/>
            <person name="Raj R."/>
            <person name="Weissenberger G."/>
            <person name="Xin Y."/>
            <person name="Zou X."/>
            <person name="Han Y."/>
            <person name="Richards S."/>
            <person name="Worley K."/>
            <person name="Muzny D."/>
            <person name="Gibbs R."/>
        </authorList>
    </citation>
    <scope>NUCLEOTIDE SEQUENCE</scope>
    <source>
        <strain evidence="2">Sampled in the wild</strain>
    </source>
</reference>
<feature type="region of interest" description="Disordered" evidence="1">
    <location>
        <begin position="1"/>
        <end position="30"/>
    </location>
</feature>
<feature type="region of interest" description="Disordered" evidence="1">
    <location>
        <begin position="194"/>
        <end position="215"/>
    </location>
</feature>
<proteinExistence type="predicted"/>
<feature type="compositionally biased region" description="Low complexity" evidence="1">
    <location>
        <begin position="16"/>
        <end position="26"/>
    </location>
</feature>
<evidence type="ECO:0000313" key="2">
    <source>
        <dbReference type="EMBL" id="KAG8232930.1"/>
    </source>
</evidence>
<comment type="caution">
    <text evidence="2">The sequence shown here is derived from an EMBL/GenBank/DDBJ whole genome shotgun (WGS) entry which is preliminary data.</text>
</comment>
<dbReference type="AlphaFoldDB" id="A0A8K0KDJ9"/>
<protein>
    <submittedName>
        <fullName evidence="2">Uncharacterized protein</fullName>
    </submittedName>
</protein>
<name>A0A8K0KDJ9_LADFU</name>
<feature type="region of interest" description="Disordered" evidence="1">
    <location>
        <begin position="133"/>
        <end position="156"/>
    </location>
</feature>
<keyword evidence="3" id="KW-1185">Reference proteome</keyword>
<dbReference type="EMBL" id="KZ308668">
    <property type="protein sequence ID" value="KAG8232930.1"/>
    <property type="molecule type" value="Genomic_DNA"/>
</dbReference>